<gene>
    <name evidence="4" type="primary">LOC107267448</name>
</gene>
<feature type="transmembrane region" description="Helical" evidence="2">
    <location>
        <begin position="142"/>
        <end position="164"/>
    </location>
</feature>
<sequence>MADNRQLVEDSKRQESNDSLLSEEWMIIDETEDNSETNEMTRLEICNYKDNEDDAENMQNNADMTYEKHDAGKSDSDDAAEKLIDDSDEISIITESTESDNEQLVIGKEISNINKINEASYACTDIQKLNQADDKIVSQVGAIFNIIIACSLAAVIGLGAGRILSIDECTISNDVDFASVKMKNDILINQLKELNGVKDVLDEIRSSIPKVTSGDRTQSDSFSDDVTNGNMNSKNFDKSDRKQKINADSKIVERLKNSLENLCSVIDDIIIDNSRPFTKQLCESQNVVKDLMIFEKIISEVLRDSREETSEIRVLQNAEKKISNVCRSLLVDLSNTVHGIATKTNHKLEKVSLQMKKKLCTLQKEANSEFLKKLPSSNNFFANCEKTLNITHNSEKSAKVVDITKGTLKSSDNSEYNKRQRTWKNKNRSTSKKPKTEFLNTKFYYRYEEDTCSSPQFPWFTTNSKNDIKFDQKLDTEHVCTSKTGDNAKKFNVKQSDKMSKGSNTAHVKSSKNMWNKKIRDSRILKKHIDERRDSKMSDSSENVQDHSKDTYASKVVNLKNKMDYGGREIHEPRSNKEECSSTGKACLKQKISSKQTGDNVDLKDSKSPNRNSKQKFVKRKRVPKMDKHLTENESHNPPDNVNRDMYDGEWQLQRSKAREILRDRERASDWYFDRAGSRKDARKYEDEPELINDNHDEEWEDSWMHSKDVRHGGKRDSSHAFSSKKTTRSTFKTHRQNIMKERRR</sequence>
<dbReference type="GeneID" id="107267448"/>
<feature type="compositionally biased region" description="Basic and acidic residues" evidence="1">
    <location>
        <begin position="706"/>
        <end position="719"/>
    </location>
</feature>
<keyword evidence="2" id="KW-1133">Transmembrane helix</keyword>
<organism evidence="3 4">
    <name type="scientific">Cephus cinctus</name>
    <name type="common">Wheat stem sawfly</name>
    <dbReference type="NCBI Taxonomy" id="211228"/>
    <lineage>
        <taxon>Eukaryota</taxon>
        <taxon>Metazoa</taxon>
        <taxon>Ecdysozoa</taxon>
        <taxon>Arthropoda</taxon>
        <taxon>Hexapoda</taxon>
        <taxon>Insecta</taxon>
        <taxon>Pterygota</taxon>
        <taxon>Neoptera</taxon>
        <taxon>Endopterygota</taxon>
        <taxon>Hymenoptera</taxon>
        <taxon>Cephoidea</taxon>
        <taxon>Cephidae</taxon>
        <taxon>Cephus</taxon>
    </lineage>
</organism>
<feature type="compositionally biased region" description="Polar residues" evidence="1">
    <location>
        <begin position="501"/>
        <end position="514"/>
    </location>
</feature>
<keyword evidence="2" id="KW-0472">Membrane</keyword>
<keyword evidence="3" id="KW-1185">Reference proteome</keyword>
<feature type="region of interest" description="Disordered" evidence="1">
    <location>
        <begin position="410"/>
        <end position="433"/>
    </location>
</feature>
<feature type="compositionally biased region" description="Basic residues" evidence="1">
    <location>
        <begin position="613"/>
        <end position="623"/>
    </location>
</feature>
<evidence type="ECO:0000313" key="3">
    <source>
        <dbReference type="Proteomes" id="UP000694920"/>
    </source>
</evidence>
<feature type="compositionally biased region" description="Basic and acidic residues" evidence="1">
    <location>
        <begin position="561"/>
        <end position="580"/>
    </location>
</feature>
<feature type="region of interest" description="Disordered" evidence="1">
    <location>
        <begin position="494"/>
        <end position="646"/>
    </location>
</feature>
<evidence type="ECO:0000256" key="2">
    <source>
        <dbReference type="SAM" id="Phobius"/>
    </source>
</evidence>
<reference evidence="4" key="1">
    <citation type="submission" date="2025-08" db="UniProtKB">
        <authorList>
            <consortium name="RefSeq"/>
        </authorList>
    </citation>
    <scope>IDENTIFICATION</scope>
</reference>
<feature type="compositionally biased region" description="Basic and acidic residues" evidence="1">
    <location>
        <begin position="624"/>
        <end position="646"/>
    </location>
</feature>
<feature type="compositionally biased region" description="Basic residues" evidence="1">
    <location>
        <begin position="419"/>
        <end position="433"/>
    </location>
</feature>
<feature type="compositionally biased region" description="Polar residues" evidence="1">
    <location>
        <begin position="214"/>
        <end position="234"/>
    </location>
</feature>
<feature type="compositionally biased region" description="Basic and acidic residues" evidence="1">
    <location>
        <begin position="518"/>
        <end position="552"/>
    </location>
</feature>
<protein>
    <submittedName>
        <fullName evidence="4">Uncharacterized protein LOC107267448</fullName>
    </submittedName>
</protein>
<evidence type="ECO:0000313" key="4">
    <source>
        <dbReference type="RefSeq" id="XP_015594674.1"/>
    </source>
</evidence>
<name>A0AAJ7FJC1_CEPCN</name>
<evidence type="ECO:0000256" key="1">
    <source>
        <dbReference type="SAM" id="MobiDB-lite"/>
    </source>
</evidence>
<dbReference type="Proteomes" id="UP000694920">
    <property type="component" value="Unplaced"/>
</dbReference>
<dbReference type="RefSeq" id="XP_015594674.1">
    <property type="nucleotide sequence ID" value="XM_015739188.2"/>
</dbReference>
<proteinExistence type="predicted"/>
<feature type="region of interest" description="Disordered" evidence="1">
    <location>
        <begin position="706"/>
        <end position="745"/>
    </location>
</feature>
<feature type="compositionally biased region" description="Basic residues" evidence="1">
    <location>
        <begin position="726"/>
        <end position="745"/>
    </location>
</feature>
<keyword evidence="2" id="KW-0812">Transmembrane</keyword>
<feature type="region of interest" description="Disordered" evidence="1">
    <location>
        <begin position="211"/>
        <end position="241"/>
    </location>
</feature>
<dbReference type="AlphaFoldDB" id="A0AAJ7FJC1"/>
<dbReference type="KEGG" id="ccin:107267448"/>
<accession>A0AAJ7FJC1</accession>